<keyword evidence="3" id="KW-1185">Reference proteome</keyword>
<dbReference type="EMBL" id="JARJLG010000067">
    <property type="protein sequence ID" value="KAJ7754326.1"/>
    <property type="molecule type" value="Genomic_DNA"/>
</dbReference>
<feature type="region of interest" description="Disordered" evidence="1">
    <location>
        <begin position="592"/>
        <end position="613"/>
    </location>
</feature>
<dbReference type="AlphaFoldDB" id="A0AAD7J1L6"/>
<reference evidence="2" key="1">
    <citation type="submission" date="2023-03" db="EMBL/GenBank/DDBJ databases">
        <title>Massive genome expansion in bonnet fungi (Mycena s.s.) driven by repeated elements and novel gene families across ecological guilds.</title>
        <authorList>
            <consortium name="Lawrence Berkeley National Laboratory"/>
            <person name="Harder C.B."/>
            <person name="Miyauchi S."/>
            <person name="Viragh M."/>
            <person name="Kuo A."/>
            <person name="Thoen E."/>
            <person name="Andreopoulos B."/>
            <person name="Lu D."/>
            <person name="Skrede I."/>
            <person name="Drula E."/>
            <person name="Henrissat B."/>
            <person name="Morin E."/>
            <person name="Kohler A."/>
            <person name="Barry K."/>
            <person name="LaButti K."/>
            <person name="Morin E."/>
            <person name="Salamov A."/>
            <person name="Lipzen A."/>
            <person name="Mereny Z."/>
            <person name="Hegedus B."/>
            <person name="Baldrian P."/>
            <person name="Stursova M."/>
            <person name="Weitz H."/>
            <person name="Taylor A."/>
            <person name="Grigoriev I.V."/>
            <person name="Nagy L.G."/>
            <person name="Martin F."/>
            <person name="Kauserud H."/>
        </authorList>
    </citation>
    <scope>NUCLEOTIDE SEQUENCE</scope>
    <source>
        <strain evidence="2">CBHHK188m</strain>
    </source>
</reference>
<gene>
    <name evidence="2" type="ORF">DFH07DRAFT_773726</name>
</gene>
<accession>A0AAD7J1L6</accession>
<evidence type="ECO:0000313" key="3">
    <source>
        <dbReference type="Proteomes" id="UP001215280"/>
    </source>
</evidence>
<evidence type="ECO:0000256" key="1">
    <source>
        <dbReference type="SAM" id="MobiDB-lite"/>
    </source>
</evidence>
<protein>
    <submittedName>
        <fullName evidence="2">Uncharacterized protein</fullName>
    </submittedName>
</protein>
<comment type="caution">
    <text evidence="2">The sequence shown here is derived from an EMBL/GenBank/DDBJ whole genome shotgun (WGS) entry which is preliminary data.</text>
</comment>
<proteinExistence type="predicted"/>
<name>A0AAD7J1L6_9AGAR</name>
<sequence length="803" mass="89795">MAHAIERDEAATLQALDTYLATAVVEDPELLTTCAELAELTHKGLLSLKLGHSLSDKEFEDPHGSAAASEHSFTKLAATSKGATNRRCLKPLVNSQPTLATLLPKKPSFGIAAIIIREALADRRKKAPTVETTIFRQLLTGHHPTTGDRTLRDRDQMDPIRVDLHGLRLLRKVLPFRHLTTNAGISSLLVFMGTGQGSSTAEYLTRIGTEPNKFLSPSLDACVAEFEFREHQDKLAAPEQKIKFFNPTIYGQANMWYTLHPALLTEHGKYVFLDIQEKFSPFWADELHRSYRALLGPLAGQDPTECEPQISWENALVLGFELPRNASAAAVRAAFFYFYYWLDHHLSQKDKDRLRFGTIFTEQLLCKVGRWEKRAQTMAKMDLSKYAEKWFEGQPWTRGQNRQDPTKWPFPSCADFDVSVFKTIVEAGGDHLDLVEEGEDMDDGVASADEDADDAEADNIDTTDIDMPDMMLAWGWPTTAEGTKQLVRLGGAGGDARRWDECKHMAIYEELDSQRIACICPKVQFSLKVVMMSVSGRPTTGRRRQVRLRAAGRDARRGNERIHLATRAKLDVQCMYISKIPIFTQSSHDVGVGTDNDGETSGQRASGGQGGMLGDEMSVDTWTSAENWTYSTCSHGVGVETADDGETNGQRASEGLGGMLGDEMSVDTWMSAENWTHHAYLRFWPKVAWNWCRDGRRQRDERLARLGGQGKCQTRHRIPEHGNQLRIEGKWLAMAPRKNFVEFGHICSFATEYPIARDAGVHMSKMEVIWYPRPNGNGDEAPNVRPVATGAAKAKLRRPDLGI</sequence>
<evidence type="ECO:0000313" key="2">
    <source>
        <dbReference type="EMBL" id="KAJ7754326.1"/>
    </source>
</evidence>
<dbReference type="Proteomes" id="UP001215280">
    <property type="component" value="Unassembled WGS sequence"/>
</dbReference>
<organism evidence="2 3">
    <name type="scientific">Mycena maculata</name>
    <dbReference type="NCBI Taxonomy" id="230809"/>
    <lineage>
        <taxon>Eukaryota</taxon>
        <taxon>Fungi</taxon>
        <taxon>Dikarya</taxon>
        <taxon>Basidiomycota</taxon>
        <taxon>Agaricomycotina</taxon>
        <taxon>Agaricomycetes</taxon>
        <taxon>Agaricomycetidae</taxon>
        <taxon>Agaricales</taxon>
        <taxon>Marasmiineae</taxon>
        <taxon>Mycenaceae</taxon>
        <taxon>Mycena</taxon>
    </lineage>
</organism>